<name>A0A173W9D8_9FIRM</name>
<comment type="catalytic activity">
    <reaction evidence="6">
        <text>2-deoxy-alpha-D-ribose 1-phosphate = 2-deoxy-D-ribose 5-phosphate</text>
        <dbReference type="Rhea" id="RHEA:27658"/>
        <dbReference type="ChEBI" id="CHEBI:57259"/>
        <dbReference type="ChEBI" id="CHEBI:62877"/>
        <dbReference type="EC" id="5.4.2.7"/>
    </reaction>
</comment>
<evidence type="ECO:0000256" key="1">
    <source>
        <dbReference type="ARBA" id="ARBA00010373"/>
    </source>
</evidence>
<dbReference type="NCBIfam" id="NF003766">
    <property type="entry name" value="PRK05362.1"/>
    <property type="match status" value="1"/>
</dbReference>
<comment type="cofactor">
    <cofactor evidence="6">
        <name>Mn(2+)</name>
        <dbReference type="ChEBI" id="CHEBI:29035"/>
    </cofactor>
    <text evidence="6">Binds 2 manganese ions.</text>
</comment>
<dbReference type="GO" id="GO:0005829">
    <property type="term" value="C:cytosol"/>
    <property type="evidence" value="ECO:0007669"/>
    <property type="project" value="TreeGrafter"/>
</dbReference>
<keyword evidence="2 6" id="KW-0963">Cytoplasm</keyword>
<sequence>MNEKKYKRIFTVVIDSLGAGEMPDAASYGDAGTDTLGHIAANVEEFKIPNLQKLGIANLKDLAGVAPVEKPLAYYGKLREASNGKDTMTGHWEMMGLHITTPFKTFTETGFPKELIDELSKRTGRTIIGNKSASGTEILDELAEEEIATGHMIVYTSADSVLQICGNEETFGLDELYRCCEIAREITMKDEWKVGRVIARPYVGKKKGEFKRTSNRHDYALKPYGRTALNALKDAGLDVISVGKIFDIFDGEGITESNKSKSSVHGMEQTIEIAKRDFEGFCFVNLVDFDALWGHRRDVKGYAQELEKFDVKLGELLGELKEDDLLIITADHGNDPTHTGTDHTREKVPFLAYSPSMKEAGELEEADTFAIIGATIADNFGVKMPEGMIGHSILDKLN</sequence>
<dbReference type="PANTHER" id="PTHR21110">
    <property type="entry name" value="PHOSPHOPENTOMUTASE"/>
    <property type="match status" value="1"/>
</dbReference>
<feature type="binding site" evidence="6">
    <location>
        <position position="15"/>
    </location>
    <ligand>
        <name>Mn(2+)</name>
        <dbReference type="ChEBI" id="CHEBI:29035"/>
        <label>1</label>
    </ligand>
</feature>
<keyword evidence="3 6" id="KW-0479">Metal-binding</keyword>
<evidence type="ECO:0000256" key="4">
    <source>
        <dbReference type="ARBA" id="ARBA00023211"/>
    </source>
</evidence>
<dbReference type="InterPro" id="IPR010045">
    <property type="entry name" value="DeoB"/>
</dbReference>
<reference evidence="9 10" key="1">
    <citation type="submission" date="2015-09" db="EMBL/GenBank/DDBJ databases">
        <authorList>
            <consortium name="Pathogen Informatics"/>
        </authorList>
    </citation>
    <scope>NUCLEOTIDE SEQUENCE [LARGE SCALE GENOMIC DNA]</scope>
    <source>
        <strain evidence="9 10">2789STDY5608851</strain>
    </source>
</reference>
<dbReference type="PANTHER" id="PTHR21110:SF0">
    <property type="entry name" value="PHOSPHOPENTOMUTASE"/>
    <property type="match status" value="1"/>
</dbReference>
<dbReference type="GO" id="GO:0006018">
    <property type="term" value="P:2-deoxyribose 1-phosphate catabolic process"/>
    <property type="evidence" value="ECO:0007669"/>
    <property type="project" value="UniProtKB-UniRule"/>
</dbReference>
<comment type="similarity">
    <text evidence="1 6">Belongs to the phosphopentomutase family.</text>
</comment>
<evidence type="ECO:0000256" key="6">
    <source>
        <dbReference type="HAMAP-Rule" id="MF_00740"/>
    </source>
</evidence>
<proteinExistence type="inferred from homology"/>
<dbReference type="CDD" id="cd16009">
    <property type="entry name" value="PPM"/>
    <property type="match status" value="1"/>
</dbReference>
<protein>
    <recommendedName>
        <fullName evidence="6 7">Phosphopentomutase</fullName>
        <ecNumber evidence="6 7">5.4.2.7</ecNumber>
    </recommendedName>
    <alternativeName>
        <fullName evidence="6">Phosphodeoxyribomutase</fullName>
    </alternativeName>
</protein>
<dbReference type="EC" id="5.4.2.7" evidence="6 7"/>
<dbReference type="NCBIfam" id="TIGR01696">
    <property type="entry name" value="deoB"/>
    <property type="match status" value="1"/>
</dbReference>
<keyword evidence="5 6" id="KW-0413">Isomerase</keyword>
<keyword evidence="4 6" id="KW-0464">Manganese</keyword>
<accession>A0A173W9D8</accession>
<comment type="function">
    <text evidence="6">Isomerase that catalyzes the conversion of deoxy-ribose 1-phosphate (dRib-1-P) and ribose 1-phosphate (Rib-1-P) to deoxy-ribose 5-phosphate (dRib-5-P) and ribose 5-phosphate (Rib-5-P), respectively.</text>
</comment>
<feature type="binding site" evidence="6">
    <location>
        <position position="343"/>
    </location>
    <ligand>
        <name>Mn(2+)</name>
        <dbReference type="ChEBI" id="CHEBI:29035"/>
        <label>2</label>
    </ligand>
</feature>
<feature type="binding site" evidence="6">
    <location>
        <position position="331"/>
    </location>
    <ligand>
        <name>Mn(2+)</name>
        <dbReference type="ChEBI" id="CHEBI:29035"/>
        <label>1</label>
    </ligand>
</feature>
<dbReference type="SUPFAM" id="SSF143856">
    <property type="entry name" value="DeoB insert domain-like"/>
    <property type="match status" value="1"/>
</dbReference>
<dbReference type="GO" id="GO:0030145">
    <property type="term" value="F:manganese ion binding"/>
    <property type="evidence" value="ECO:0007669"/>
    <property type="project" value="UniProtKB-UniRule"/>
</dbReference>
<dbReference type="GO" id="GO:0000287">
    <property type="term" value="F:magnesium ion binding"/>
    <property type="evidence" value="ECO:0007669"/>
    <property type="project" value="UniProtKB-UniRule"/>
</dbReference>
<gene>
    <name evidence="9" type="primary">deoB_1</name>
    <name evidence="6" type="synonym">deoB</name>
    <name evidence="9" type="ORF">ERS852408_00080</name>
</gene>
<dbReference type="GO" id="GO:0009117">
    <property type="term" value="P:nucleotide metabolic process"/>
    <property type="evidence" value="ECO:0007669"/>
    <property type="project" value="UniProtKB-UniRule"/>
</dbReference>
<evidence type="ECO:0000259" key="8">
    <source>
        <dbReference type="Pfam" id="PF01676"/>
    </source>
</evidence>
<dbReference type="GO" id="GO:0043094">
    <property type="term" value="P:metabolic compound salvage"/>
    <property type="evidence" value="ECO:0007669"/>
    <property type="project" value="UniProtKB-UniRule"/>
</dbReference>
<evidence type="ECO:0000256" key="5">
    <source>
        <dbReference type="ARBA" id="ARBA00023235"/>
    </source>
</evidence>
<dbReference type="EMBL" id="CYYM01000001">
    <property type="protein sequence ID" value="CUN35640.1"/>
    <property type="molecule type" value="Genomic_DNA"/>
</dbReference>
<dbReference type="Gene3D" id="3.40.720.10">
    <property type="entry name" value="Alkaline Phosphatase, subunit A"/>
    <property type="match status" value="1"/>
</dbReference>
<comment type="catalytic activity">
    <reaction evidence="6">
        <text>alpha-D-ribose 1-phosphate = D-ribose 5-phosphate</text>
        <dbReference type="Rhea" id="RHEA:18793"/>
        <dbReference type="ChEBI" id="CHEBI:57720"/>
        <dbReference type="ChEBI" id="CHEBI:78346"/>
        <dbReference type="EC" id="5.4.2.7"/>
    </reaction>
</comment>
<comment type="subcellular location">
    <subcellularLocation>
        <location evidence="6">Cytoplasm</location>
    </subcellularLocation>
</comment>
<evidence type="ECO:0000313" key="9">
    <source>
        <dbReference type="EMBL" id="CUN35640.1"/>
    </source>
</evidence>
<evidence type="ECO:0000256" key="2">
    <source>
        <dbReference type="ARBA" id="ARBA00022490"/>
    </source>
</evidence>
<dbReference type="PIRSF" id="PIRSF001491">
    <property type="entry name" value="Ppentomutase"/>
    <property type="match status" value="1"/>
</dbReference>
<feature type="binding site" evidence="6">
    <location>
        <position position="332"/>
    </location>
    <ligand>
        <name>Mn(2+)</name>
        <dbReference type="ChEBI" id="CHEBI:29035"/>
        <label>1</label>
    </ligand>
</feature>
<dbReference type="Proteomes" id="UP000095380">
    <property type="component" value="Unassembled WGS sequence"/>
</dbReference>
<dbReference type="UniPathway" id="UPA00087">
    <property type="reaction ID" value="UER00173"/>
</dbReference>
<evidence type="ECO:0000313" key="10">
    <source>
        <dbReference type="Proteomes" id="UP000095380"/>
    </source>
</evidence>
<organism evidence="9 10">
    <name type="scientific">Dorea longicatena</name>
    <dbReference type="NCBI Taxonomy" id="88431"/>
    <lineage>
        <taxon>Bacteria</taxon>
        <taxon>Bacillati</taxon>
        <taxon>Bacillota</taxon>
        <taxon>Clostridia</taxon>
        <taxon>Lachnospirales</taxon>
        <taxon>Lachnospiraceae</taxon>
        <taxon>Dorea</taxon>
    </lineage>
</organism>
<dbReference type="InterPro" id="IPR006124">
    <property type="entry name" value="Metalloenzyme"/>
</dbReference>
<dbReference type="FunFam" id="3.30.70.1250:FF:000001">
    <property type="entry name" value="Phosphopentomutase"/>
    <property type="match status" value="1"/>
</dbReference>
<dbReference type="GO" id="GO:0008973">
    <property type="term" value="F:phosphopentomutase activity"/>
    <property type="evidence" value="ECO:0007669"/>
    <property type="project" value="UniProtKB-UniRule"/>
</dbReference>
<dbReference type="SUPFAM" id="SSF53649">
    <property type="entry name" value="Alkaline phosphatase-like"/>
    <property type="match status" value="1"/>
</dbReference>
<feature type="domain" description="Metalloenzyme" evidence="8">
    <location>
        <begin position="7"/>
        <end position="383"/>
    </location>
</feature>
<evidence type="ECO:0000256" key="7">
    <source>
        <dbReference type="NCBIfam" id="TIGR01696"/>
    </source>
</evidence>
<dbReference type="RefSeq" id="WP_055193359.1">
    <property type="nucleotide sequence ID" value="NZ_CYYM01000001.1"/>
</dbReference>
<dbReference type="InterPro" id="IPR024052">
    <property type="entry name" value="Phosphopentomutase_DeoB_cap_sf"/>
</dbReference>
<evidence type="ECO:0000256" key="3">
    <source>
        <dbReference type="ARBA" id="ARBA00022723"/>
    </source>
</evidence>
<comment type="pathway">
    <text evidence="6">Carbohydrate degradation; 2-deoxy-D-ribose 1-phosphate degradation; D-glyceraldehyde 3-phosphate and acetaldehyde from 2-deoxy-alpha-D-ribose 1-phosphate: step 1/2.</text>
</comment>
<dbReference type="Gene3D" id="3.30.70.1250">
    <property type="entry name" value="Phosphopentomutase"/>
    <property type="match status" value="1"/>
</dbReference>
<feature type="binding site" evidence="6">
    <location>
        <position position="295"/>
    </location>
    <ligand>
        <name>Mn(2+)</name>
        <dbReference type="ChEBI" id="CHEBI:29035"/>
        <label>2</label>
    </ligand>
</feature>
<dbReference type="HAMAP" id="MF_00740">
    <property type="entry name" value="Phosphopentomut"/>
    <property type="match status" value="1"/>
</dbReference>
<dbReference type="AlphaFoldDB" id="A0A173W9D8"/>
<dbReference type="Pfam" id="PF01676">
    <property type="entry name" value="Metalloenzyme"/>
    <property type="match status" value="1"/>
</dbReference>
<feature type="binding site" evidence="6">
    <location>
        <position position="290"/>
    </location>
    <ligand>
        <name>Mn(2+)</name>
        <dbReference type="ChEBI" id="CHEBI:29035"/>
        <label>2</label>
    </ligand>
</feature>
<dbReference type="GO" id="GO:0006015">
    <property type="term" value="P:5-phosphoribose 1-diphosphate biosynthetic process"/>
    <property type="evidence" value="ECO:0007669"/>
    <property type="project" value="UniProtKB-UniPathway"/>
</dbReference>
<dbReference type="InterPro" id="IPR017850">
    <property type="entry name" value="Alkaline_phosphatase_core_sf"/>
</dbReference>